<evidence type="ECO:0000259" key="2">
    <source>
        <dbReference type="Pfam" id="PF01926"/>
    </source>
</evidence>
<evidence type="ECO:0000313" key="4">
    <source>
        <dbReference type="Proteomes" id="UP000663075"/>
    </source>
</evidence>
<gene>
    <name evidence="3" type="ORF">CU086_00155</name>
</gene>
<proteinExistence type="predicted"/>
<dbReference type="PANTHER" id="PTHR43834:SF6">
    <property type="entry name" value="GTPASE DER"/>
    <property type="match status" value="1"/>
</dbReference>
<protein>
    <recommendedName>
        <fullName evidence="2">G domain-containing protein</fullName>
    </recommendedName>
</protein>
<dbReference type="AlphaFoldDB" id="A0A975A341"/>
<feature type="transmembrane region" description="Helical" evidence="1">
    <location>
        <begin position="278"/>
        <end position="298"/>
    </location>
</feature>
<name>A0A975A341_9PROT</name>
<feature type="transmembrane region" description="Helical" evidence="1">
    <location>
        <begin position="41"/>
        <end position="63"/>
    </location>
</feature>
<feature type="transmembrane region" description="Helical" evidence="1">
    <location>
        <begin position="247"/>
        <end position="266"/>
    </location>
</feature>
<organism evidence="3 4">
    <name type="scientific">Candidatus Nasuia deltocephalincola</name>
    <dbReference type="NCBI Taxonomy" id="1160784"/>
    <lineage>
        <taxon>Bacteria</taxon>
        <taxon>Pseudomonadati</taxon>
        <taxon>Pseudomonadota</taxon>
        <taxon>Betaproteobacteria</taxon>
        <taxon>Candidatus Nasuia</taxon>
    </lineage>
</organism>
<feature type="transmembrane region" description="Helical" evidence="1">
    <location>
        <begin position="148"/>
        <end position="168"/>
    </location>
</feature>
<feature type="transmembrane region" description="Helical" evidence="1">
    <location>
        <begin position="109"/>
        <end position="128"/>
    </location>
</feature>
<keyword evidence="1" id="KW-1133">Transmembrane helix</keyword>
<keyword evidence="4" id="KW-1185">Reference proteome</keyword>
<dbReference type="PANTHER" id="PTHR43834">
    <property type="entry name" value="GTPASE DER"/>
    <property type="match status" value="1"/>
</dbReference>
<dbReference type="EMBL" id="CP024850">
    <property type="protein sequence ID" value="QSF25250.1"/>
    <property type="molecule type" value="Genomic_DNA"/>
</dbReference>
<dbReference type="Gene3D" id="3.40.50.300">
    <property type="entry name" value="P-loop containing nucleotide triphosphate hydrolases"/>
    <property type="match status" value="1"/>
</dbReference>
<dbReference type="GO" id="GO:0005525">
    <property type="term" value="F:GTP binding"/>
    <property type="evidence" value="ECO:0007669"/>
    <property type="project" value="InterPro"/>
</dbReference>
<feature type="domain" description="G" evidence="2">
    <location>
        <begin position="5"/>
        <end position="116"/>
    </location>
</feature>
<evidence type="ECO:0000313" key="3">
    <source>
        <dbReference type="EMBL" id="QSF25250.1"/>
    </source>
</evidence>
<dbReference type="InterPro" id="IPR027417">
    <property type="entry name" value="P-loop_NTPase"/>
</dbReference>
<accession>A0A975A341</accession>
<dbReference type="GO" id="GO:0043022">
    <property type="term" value="F:ribosome binding"/>
    <property type="evidence" value="ECO:0007669"/>
    <property type="project" value="TreeGrafter"/>
</dbReference>
<keyword evidence="1" id="KW-0472">Membrane</keyword>
<sequence>MIPVISILGKFNVGKSSFFNKLSNCENNLSFNFKYLTLYKIYIFKIINNFNFLLFDTAYSIFLKNKKFFFNIKSSINDSDIIIFFFDNLYGILYEDKIISLFLKKIKKYIFLILNKIDFLKFNINVFLYFKFGFGKPYIISSSNNFNLFYIISSLLNIFCFFKNCFYFKKLINKFKIFILGYFFDIKKFINYFFNKKKIFFKYRDIINFDFFFNKIKISIIIFLLFFNNYKKIFTKKKIKKISILKFLKSIIICDLFILIIHPYYIFNILFINFAVKVFKSLIFFLNVSNLFLNLKIYFKNFFFKKYKIFNFYIISIDFYKNFFYYFFYYIYKIFNLLYISFNYSYLSEFVLNFNNFLLFNNKNFKIKLFYLQQKSKNPPAIKIFSNLKIINSFIKFFIKKKLIKFLKLKSIFLKILF</sequence>
<dbReference type="InterPro" id="IPR006073">
    <property type="entry name" value="GTP-bd"/>
</dbReference>
<dbReference type="Proteomes" id="UP000663075">
    <property type="component" value="Chromosome"/>
</dbReference>
<reference evidence="3" key="1">
    <citation type="submission" date="2017-11" db="EMBL/GenBank/DDBJ databases">
        <authorList>
            <person name="Jian Z."/>
        </authorList>
    </citation>
    <scope>NUCLEOTIDE SEQUENCE</scope>
    <source>
        <strain evidence="3">YC</strain>
    </source>
</reference>
<evidence type="ECO:0000256" key="1">
    <source>
        <dbReference type="SAM" id="Phobius"/>
    </source>
</evidence>
<feature type="transmembrane region" description="Helical" evidence="1">
    <location>
        <begin position="206"/>
        <end position="227"/>
    </location>
</feature>
<dbReference type="Pfam" id="PF01926">
    <property type="entry name" value="MMR_HSR1"/>
    <property type="match status" value="1"/>
</dbReference>
<dbReference type="SUPFAM" id="SSF52540">
    <property type="entry name" value="P-loop containing nucleoside triphosphate hydrolases"/>
    <property type="match status" value="1"/>
</dbReference>
<keyword evidence="1" id="KW-0812">Transmembrane</keyword>
<feature type="transmembrane region" description="Helical" evidence="1">
    <location>
        <begin position="175"/>
        <end position="194"/>
    </location>
</feature>